<feature type="non-terminal residue" evidence="21">
    <location>
        <position position="1"/>
    </location>
</feature>
<evidence type="ECO:0000256" key="16">
    <source>
        <dbReference type="ARBA" id="ARBA00080849"/>
    </source>
</evidence>
<dbReference type="SUPFAM" id="SSF55120">
    <property type="entry name" value="Pseudouridine synthase"/>
    <property type="match status" value="1"/>
</dbReference>
<feature type="domain" description="Pseudouridine synthase I TruA alpha/beta" evidence="20">
    <location>
        <begin position="263"/>
        <end position="369"/>
    </location>
</feature>
<evidence type="ECO:0000256" key="6">
    <source>
        <dbReference type="ARBA" id="ARBA00023235"/>
    </source>
</evidence>
<protein>
    <recommendedName>
        <fullName evidence="13">Pseudouridylate synthase 1 homolog</fullName>
        <ecNumber evidence="12">5.4.99.12</ecNumber>
    </recommendedName>
    <alternativeName>
        <fullName evidence="14">tRNA pseudouridine synthase 1</fullName>
    </alternativeName>
    <alternativeName>
        <fullName evidence="17">tRNA pseudouridine(38-40) synthase</fullName>
    </alternativeName>
    <alternativeName>
        <fullName evidence="15">tRNA pseudouridylate synthase I</fullName>
    </alternativeName>
    <alternativeName>
        <fullName evidence="16">tRNA-uridine isomerase I</fullName>
    </alternativeName>
</protein>
<evidence type="ECO:0000313" key="22">
    <source>
        <dbReference type="Proteomes" id="UP000668214"/>
    </source>
</evidence>
<evidence type="ECO:0000256" key="4">
    <source>
        <dbReference type="ARBA" id="ARBA00022664"/>
    </source>
</evidence>
<evidence type="ECO:0000256" key="1">
    <source>
        <dbReference type="ARBA" id="ARBA00001166"/>
    </source>
</evidence>
<keyword evidence="5" id="KW-0819">tRNA processing</keyword>
<evidence type="ECO:0000256" key="14">
    <source>
        <dbReference type="ARBA" id="ARBA00075153"/>
    </source>
</evidence>
<keyword evidence="4" id="KW-0507">mRNA processing</keyword>
<dbReference type="NCBIfam" id="TIGR00071">
    <property type="entry name" value="hisT_truA"/>
    <property type="match status" value="1"/>
</dbReference>
<dbReference type="GO" id="GO:0031119">
    <property type="term" value="P:tRNA pseudouridine synthesis"/>
    <property type="evidence" value="ECO:0007669"/>
    <property type="project" value="InterPro"/>
</dbReference>
<keyword evidence="7" id="KW-0539">Nucleus</keyword>
<comment type="similarity">
    <text evidence="3">Belongs to the tRNA pseudouridine synthase TruA family.</text>
</comment>
<evidence type="ECO:0000313" key="21">
    <source>
        <dbReference type="EMBL" id="KAG5324321.1"/>
    </source>
</evidence>
<dbReference type="InterPro" id="IPR020097">
    <property type="entry name" value="PsdUridine_synth_TruA_a/b_dom"/>
</dbReference>
<feature type="active site" description="Nucleophile" evidence="18">
    <location>
        <position position="152"/>
    </location>
</feature>
<evidence type="ECO:0000256" key="11">
    <source>
        <dbReference type="ARBA" id="ARBA00064589"/>
    </source>
</evidence>
<evidence type="ECO:0000256" key="5">
    <source>
        <dbReference type="ARBA" id="ARBA00022694"/>
    </source>
</evidence>
<evidence type="ECO:0000256" key="12">
    <source>
        <dbReference type="ARBA" id="ARBA00066509"/>
    </source>
</evidence>
<evidence type="ECO:0000256" key="17">
    <source>
        <dbReference type="ARBA" id="ARBA00081344"/>
    </source>
</evidence>
<dbReference type="PANTHER" id="PTHR11142">
    <property type="entry name" value="PSEUDOURIDYLATE SYNTHASE"/>
    <property type="match status" value="1"/>
</dbReference>
<dbReference type="Proteomes" id="UP000668214">
    <property type="component" value="Unassembled WGS sequence"/>
</dbReference>
<dbReference type="InterPro" id="IPR020103">
    <property type="entry name" value="PsdUridine_synth_cat_dom_sf"/>
</dbReference>
<dbReference type="PANTHER" id="PTHR11142:SF4">
    <property type="entry name" value="PSEUDOURIDYLATE SYNTHASE 1 HOMOLOG"/>
    <property type="match status" value="1"/>
</dbReference>
<evidence type="ECO:0000256" key="3">
    <source>
        <dbReference type="ARBA" id="ARBA00009375"/>
    </source>
</evidence>
<comment type="function">
    <text evidence="10">Pseudouridylate synthase that catalyzes pseudouridylation of tRNAs and mRNAs. Acts on positions 27/28 in the anticodon stem and also positions 34 and 36 in the anticodon of an intron containing tRNA. Also catalyzes pseudouridylation of mRNAs: mediates pseudouridylation of mRNAs with the consensus sequence 5'-UGUAG-3'. Acts as a regulator of pre-mRNA splicing by mediating pseudouridylation of pre-mRNAs at locations associated with alternatively spliced regions. Pseudouridylation of pre-mRNAs near splice sites directly regulates mRNA splicing and mRNA 3'-end processing. Involved in regulation of nuclear receptor activity through pseudouridylation of SRA1 mRNA.</text>
</comment>
<comment type="subunit">
    <text evidence="11">Monomer. Forms a complex with RARG and the SRA1 RNA in the nucleus.</text>
</comment>
<evidence type="ECO:0000256" key="19">
    <source>
        <dbReference type="PIRSR" id="PIRSR641708-2"/>
    </source>
</evidence>
<dbReference type="GO" id="GO:0160147">
    <property type="term" value="F:tRNA pseudouridine(38-40) synthase activity"/>
    <property type="evidence" value="ECO:0007669"/>
    <property type="project" value="UniProtKB-EC"/>
</dbReference>
<dbReference type="FunFam" id="3.30.70.580:FF:000002">
    <property type="entry name" value="tRNA pseudouridine synthase"/>
    <property type="match status" value="1"/>
</dbReference>
<gene>
    <name evidence="21" type="primary">Pus1</name>
    <name evidence="21" type="ORF">G6Z78_0011488</name>
</gene>
<dbReference type="GO" id="GO:1990481">
    <property type="term" value="P:mRNA pseudouridine synthesis"/>
    <property type="evidence" value="ECO:0007669"/>
    <property type="project" value="TreeGrafter"/>
</dbReference>
<dbReference type="FunFam" id="3.30.70.660:FF:000002">
    <property type="entry name" value="tRNA pseudouridine synthase"/>
    <property type="match status" value="1"/>
</dbReference>
<evidence type="ECO:0000256" key="13">
    <source>
        <dbReference type="ARBA" id="ARBA00068582"/>
    </source>
</evidence>
<keyword evidence="6" id="KW-0413">Isomerase</keyword>
<comment type="catalytic activity">
    <reaction evidence="9">
        <text>uridine(38/39/40) in tRNA = pseudouridine(38/39/40) in tRNA</text>
        <dbReference type="Rhea" id="RHEA:22376"/>
        <dbReference type="Rhea" id="RHEA-COMP:10085"/>
        <dbReference type="Rhea" id="RHEA-COMP:10087"/>
        <dbReference type="ChEBI" id="CHEBI:65314"/>
        <dbReference type="ChEBI" id="CHEBI:65315"/>
        <dbReference type="EC" id="5.4.99.12"/>
    </reaction>
</comment>
<keyword evidence="22" id="KW-1185">Reference proteome</keyword>
<comment type="catalytic activity">
    <reaction evidence="1">
        <text>a uridine in mRNA = a pseudouridine in mRNA</text>
        <dbReference type="Rhea" id="RHEA:56644"/>
        <dbReference type="Rhea" id="RHEA-COMP:14658"/>
        <dbReference type="Rhea" id="RHEA-COMP:14659"/>
        <dbReference type="ChEBI" id="CHEBI:65314"/>
        <dbReference type="ChEBI" id="CHEBI:65315"/>
    </reaction>
</comment>
<dbReference type="HAMAP" id="MF_00171">
    <property type="entry name" value="TruA"/>
    <property type="match status" value="1"/>
</dbReference>
<name>A0A836FR92_9HYME</name>
<feature type="binding site" evidence="19">
    <location>
        <position position="206"/>
    </location>
    <ligand>
        <name>substrate</name>
    </ligand>
</feature>
<evidence type="ECO:0000256" key="15">
    <source>
        <dbReference type="ARBA" id="ARBA00079087"/>
    </source>
</evidence>
<accession>A0A836FR92</accession>
<evidence type="ECO:0000256" key="18">
    <source>
        <dbReference type="PIRSR" id="PIRSR641708-1"/>
    </source>
</evidence>
<evidence type="ECO:0000256" key="7">
    <source>
        <dbReference type="ARBA" id="ARBA00023242"/>
    </source>
</evidence>
<dbReference type="GO" id="GO:0006397">
    <property type="term" value="P:mRNA processing"/>
    <property type="evidence" value="ECO:0007669"/>
    <property type="project" value="UniProtKB-KW"/>
</dbReference>
<dbReference type="Gene3D" id="3.30.70.580">
    <property type="entry name" value="Pseudouridine synthase I, catalytic domain, N-terminal subdomain"/>
    <property type="match status" value="1"/>
</dbReference>
<dbReference type="GO" id="GO:0003723">
    <property type="term" value="F:RNA binding"/>
    <property type="evidence" value="ECO:0007669"/>
    <property type="project" value="InterPro"/>
</dbReference>
<dbReference type="CDD" id="cd02568">
    <property type="entry name" value="PseudoU_synth_PUS1_PUS2"/>
    <property type="match status" value="1"/>
</dbReference>
<comment type="subcellular location">
    <subcellularLocation>
        <location evidence="2">Nucleus</location>
    </subcellularLocation>
</comment>
<dbReference type="InterPro" id="IPR020094">
    <property type="entry name" value="TruA/RsuA/RluB/E/F_N"/>
</dbReference>
<dbReference type="Gene3D" id="3.30.70.660">
    <property type="entry name" value="Pseudouridine synthase I, catalytic domain, C-terminal subdomain"/>
    <property type="match status" value="1"/>
</dbReference>
<dbReference type="InterPro" id="IPR041708">
    <property type="entry name" value="PUS1/PUS2-like"/>
</dbReference>
<proteinExistence type="inferred from homology"/>
<sequence>MLYRTSYSFSSKSINWVKIQLENIYRRTSSVAMHPTTDSEVNSGVVNTMHGTKRSIDDGNENEAKVQKTEEETVQVTTVQATEMETVQRIKRKNHAILLGYVGKDYYGMQRNPGMKTIEEDLITALLKADLITKEQFENIRAINFQRAARTDKGVSAIRQIVSLKLPENSNKTVINQFLPDAIRVFGIKRVTKGFNSKNQCDARTYRYVIPSYAFALEDQSFLKLGEEVDEDERIKQLSIIDGKPHTDYRLPPESLDRLNSILKLFEGSHNFHNFTSKVKPLDPRARRYIISFCCTETFILNDIELAVLEIKGQSFMLHQIRKMVAIVVAIARNMISKETIDEAFKTMDKMDLPLAPSLGLCLCHVHYDNYSKRYGTDGLHETLDWKECEEEVEKTLKWLVGLPFYSFNNREVLPVEDDEKQEAMHNDV</sequence>
<dbReference type="InterPro" id="IPR020095">
    <property type="entry name" value="PsdUridine_synth_TruA_C"/>
</dbReference>
<comment type="caution">
    <text evidence="21">The sequence shown here is derived from an EMBL/GenBank/DDBJ whole genome shotgun (WGS) entry which is preliminary data.</text>
</comment>
<evidence type="ECO:0000259" key="20">
    <source>
        <dbReference type="Pfam" id="PF01416"/>
    </source>
</evidence>
<reference evidence="21" key="1">
    <citation type="submission" date="2020-02" db="EMBL/GenBank/DDBJ databases">
        <title>Relaxed selection underlies rapid genomic changes in the transitions from sociality to social parasitism in ants.</title>
        <authorList>
            <person name="Bi X."/>
        </authorList>
    </citation>
    <scope>NUCLEOTIDE SEQUENCE</scope>
    <source>
        <strain evidence="21">BGI-DK2014c</strain>
        <tissue evidence="21">Whole body</tissue>
    </source>
</reference>
<organism evidence="21 22">
    <name type="scientific">Pseudoatta argentina</name>
    <dbReference type="NCBI Taxonomy" id="621737"/>
    <lineage>
        <taxon>Eukaryota</taxon>
        <taxon>Metazoa</taxon>
        <taxon>Ecdysozoa</taxon>
        <taxon>Arthropoda</taxon>
        <taxon>Hexapoda</taxon>
        <taxon>Insecta</taxon>
        <taxon>Pterygota</taxon>
        <taxon>Neoptera</taxon>
        <taxon>Endopterygota</taxon>
        <taxon>Hymenoptera</taxon>
        <taxon>Apocrita</taxon>
        <taxon>Aculeata</taxon>
        <taxon>Formicoidea</taxon>
        <taxon>Formicidae</taxon>
        <taxon>Myrmicinae</taxon>
        <taxon>Pseudoatta</taxon>
    </lineage>
</organism>
<dbReference type="EC" id="5.4.99.12" evidence="12"/>
<evidence type="ECO:0000256" key="2">
    <source>
        <dbReference type="ARBA" id="ARBA00004123"/>
    </source>
</evidence>
<comment type="catalytic activity">
    <reaction evidence="8">
        <text>a uridine in tRNA = a pseudouridine in tRNA</text>
        <dbReference type="Rhea" id="RHEA:54572"/>
        <dbReference type="Rhea" id="RHEA-COMP:13339"/>
        <dbReference type="Rhea" id="RHEA-COMP:13934"/>
        <dbReference type="ChEBI" id="CHEBI:65314"/>
        <dbReference type="ChEBI" id="CHEBI:65315"/>
    </reaction>
</comment>
<dbReference type="EMBL" id="JAANIA010000448">
    <property type="protein sequence ID" value="KAG5324321.1"/>
    <property type="molecule type" value="Genomic_DNA"/>
</dbReference>
<dbReference type="GO" id="GO:0005634">
    <property type="term" value="C:nucleus"/>
    <property type="evidence" value="ECO:0007669"/>
    <property type="project" value="UniProtKB-SubCell"/>
</dbReference>
<evidence type="ECO:0000256" key="10">
    <source>
        <dbReference type="ARBA" id="ARBA00053709"/>
    </source>
</evidence>
<dbReference type="InterPro" id="IPR001406">
    <property type="entry name" value="PsdUridine_synth_TruA"/>
</dbReference>
<dbReference type="Pfam" id="PF01416">
    <property type="entry name" value="PseudoU_synth_1"/>
    <property type="match status" value="1"/>
</dbReference>
<evidence type="ECO:0000256" key="8">
    <source>
        <dbReference type="ARBA" id="ARBA00036943"/>
    </source>
</evidence>
<dbReference type="AlphaFoldDB" id="A0A836FR92"/>
<feature type="non-terminal residue" evidence="21">
    <location>
        <position position="429"/>
    </location>
</feature>
<evidence type="ECO:0000256" key="9">
    <source>
        <dbReference type="ARBA" id="ARBA00052184"/>
    </source>
</evidence>